<name>A0AAN6KD54_9PEZI</name>
<evidence type="ECO:0000313" key="2">
    <source>
        <dbReference type="EMBL" id="KAK0976448.1"/>
    </source>
</evidence>
<reference evidence="2" key="1">
    <citation type="submission" date="2023-06" db="EMBL/GenBank/DDBJ databases">
        <title>Black Yeasts Isolated from many extreme environments.</title>
        <authorList>
            <person name="Coleine C."/>
            <person name="Stajich J.E."/>
            <person name="Selbmann L."/>
        </authorList>
    </citation>
    <scope>NUCLEOTIDE SEQUENCE</scope>
    <source>
        <strain evidence="2">CCFEE 5200</strain>
    </source>
</reference>
<evidence type="ECO:0000313" key="3">
    <source>
        <dbReference type="Proteomes" id="UP001175353"/>
    </source>
</evidence>
<organism evidence="2 3">
    <name type="scientific">Friedmanniomyces endolithicus</name>
    <dbReference type="NCBI Taxonomy" id="329885"/>
    <lineage>
        <taxon>Eukaryota</taxon>
        <taxon>Fungi</taxon>
        <taxon>Dikarya</taxon>
        <taxon>Ascomycota</taxon>
        <taxon>Pezizomycotina</taxon>
        <taxon>Dothideomycetes</taxon>
        <taxon>Dothideomycetidae</taxon>
        <taxon>Mycosphaerellales</taxon>
        <taxon>Teratosphaeriaceae</taxon>
        <taxon>Friedmanniomyces</taxon>
    </lineage>
</organism>
<keyword evidence="3" id="KW-1185">Reference proteome</keyword>
<proteinExistence type="predicted"/>
<accession>A0AAN6KD54</accession>
<sequence>MYASTPRPVPSTAALKALRQLAYISSGTAIGVATLCAEERRRRTQVIQKIADNARRIRQSPRHYQNAALATQGMDDGLVGGSSGYDWVPPHAQARDRNGERSGSKRAVLEDERPVARGPELPSFVQRGYAQLEEQCSKDEEGRKVRRQRTQETVKQSLETVEYQPRGIMEPQEQLRAGTMAKQSISAKMPTAHGRPVEPPAATPPGQTLRRIETLPLPSQIASRKDGASRMRKPNDTSQVQPSDTRSSGESLSTSRDPKSRAPEIETVDFASLQVRCRALLASAQVGTALELLHANKSVINVSSQECFHAAIASNNVATMLNTLRVAETLLPKDDYRSIYESFLEYCDEKGIYDAPLHTLQKRSKSREHLFADLSSKGIEILAYACTKSTKPYFSVDYFTILFRRLPVDMRGRLMDNWSSSLQVLRADWRATRNMDKIGVRIKRLRALFRDGGLTEALHRLENIAVDIYVRADSHDLALNAVATLHADSPHDAFTISVVALLLAKKGDWSSLDQLLVVAKQSDTLTLDGDANRRFNATLHSYAKCHESTETWKFVTALVDDLGFRPNQATNEIMLRAFISKNTTDLIPKWIRYTRIMGLRFRMDAKLTAKLMTWYYHDYRPSHVLIMWFCRTLTRLAPSLAGPEYLQMVQEAIGFDLRSLEGEHNRNVRWRRSHAEARLALLGDEESDVVPSPGWTWNKESYFVHPDATPKSGTGGQVASATSAQMDDELPSMIRIEDLRPLPEDYDQSYEITYDGAVPEANITTTKATPDSFTQPERPMIIALSSHDHERVLRLYHQSLDAAGLPASPHALEIAVEASLRQDQGDPARANTLMRRAKEAGMDITGAMGPMLIHRMKRLLRGDRGELDRLHETITEYYQVNDQNGWPVRHHVGVTAASMLIKNDKAEQGIALLKAMFQSGEAAKRPLDIVAMVLFIEGYFAVGSISGLRWAFKHVLGQNMRIDQRFLHTIRSTLKREGDDLSRRSIFGDKSLKPVLVDFVQQCYERRESQMQEAKILGRRLVACLAKCAREQEKPVVAVPARGETEDELFGRRLRPLTLPTDGDTANHVADDESANEEATDATAKRKLRNLSRMQARLADSIQSPEGLGCRPATHRRHHNTRWLRQYRAFLRHDMTMPDGKTASFRYRLADDPRDSLAGKRRRKAERQGRDDVVDGVAATTVSGAVVPASAVR</sequence>
<dbReference type="EMBL" id="JAUJLE010000140">
    <property type="protein sequence ID" value="KAK0976448.1"/>
    <property type="molecule type" value="Genomic_DNA"/>
</dbReference>
<dbReference type="Proteomes" id="UP001175353">
    <property type="component" value="Unassembled WGS sequence"/>
</dbReference>
<feature type="compositionally biased region" description="Basic and acidic residues" evidence="1">
    <location>
        <begin position="93"/>
        <end position="109"/>
    </location>
</feature>
<feature type="region of interest" description="Disordered" evidence="1">
    <location>
        <begin position="82"/>
        <end position="109"/>
    </location>
</feature>
<comment type="caution">
    <text evidence="2">The sequence shown here is derived from an EMBL/GenBank/DDBJ whole genome shotgun (WGS) entry which is preliminary data.</text>
</comment>
<feature type="compositionally biased region" description="Basic and acidic residues" evidence="1">
    <location>
        <begin position="223"/>
        <end position="235"/>
    </location>
</feature>
<gene>
    <name evidence="2" type="ORF">LTR91_013680</name>
</gene>
<evidence type="ECO:0000256" key="1">
    <source>
        <dbReference type="SAM" id="MobiDB-lite"/>
    </source>
</evidence>
<feature type="region of interest" description="Disordered" evidence="1">
    <location>
        <begin position="1056"/>
        <end position="1082"/>
    </location>
</feature>
<protein>
    <submittedName>
        <fullName evidence="2">Uncharacterized protein</fullName>
    </submittedName>
</protein>
<feature type="region of interest" description="Disordered" evidence="1">
    <location>
        <begin position="163"/>
        <end position="263"/>
    </location>
</feature>
<feature type="compositionally biased region" description="Polar residues" evidence="1">
    <location>
        <begin position="236"/>
        <end position="255"/>
    </location>
</feature>
<dbReference type="AlphaFoldDB" id="A0AAN6KD54"/>